<keyword evidence="3" id="KW-1185">Reference proteome</keyword>
<organism evidence="2 3">
    <name type="scientific">Clostridium manihotivorum</name>
    <dbReference type="NCBI Taxonomy" id="2320868"/>
    <lineage>
        <taxon>Bacteria</taxon>
        <taxon>Bacillati</taxon>
        <taxon>Bacillota</taxon>
        <taxon>Clostridia</taxon>
        <taxon>Eubacteriales</taxon>
        <taxon>Clostridiaceae</taxon>
        <taxon>Clostridium</taxon>
    </lineage>
</organism>
<dbReference type="InterPro" id="IPR018711">
    <property type="entry name" value="NAGPA"/>
</dbReference>
<reference evidence="2 3" key="1">
    <citation type="submission" date="2018-01" db="EMBL/GenBank/DDBJ databases">
        <title>Genome Sequencing and Assembly of Anaerobacter polyendosporus strain CT4.</title>
        <authorList>
            <person name="Tachaapaikoon C."/>
            <person name="Sutheeworapong S."/>
            <person name="Jenjaroenpun P."/>
            <person name="Wongsurawat T."/>
            <person name="Nookeaw I."/>
            <person name="Cheawchanlertfa P."/>
            <person name="Kosugi A."/>
            <person name="Cheevadhanarak S."/>
            <person name="Ratanakhanokchai K."/>
        </authorList>
    </citation>
    <scope>NUCLEOTIDE SEQUENCE [LARGE SCALE GENOMIC DNA]</scope>
    <source>
        <strain evidence="2 3">CT4</strain>
    </source>
</reference>
<dbReference type="Proteomes" id="UP000286268">
    <property type="component" value="Chromosome"/>
</dbReference>
<sequence>MPMVYYGPFNNIKEMVVTSAMRTLRHQYLATWFLSKDEINRIMSKSQIDNTEKSEIKDIAIAVSTQTDSAVKTDETKERTDGVEVININESRYKGYLLIVKDPNRVELGVTSNLNKFGIKLDDMAKENGAIGGINAGGFEDTDGQGNGGTPTSIVVKDGNVLFKTQNDSYSIVGFNNQGVLVIGNYSLSEISKLNLKGAVSFEPFLIVNGKPTIKSGNGGWGMSPRTAIGQRKDGTVLMLVTEGRKITMPGATLKDVQDIMIKYEAYNAANLDGGSSSTIYWNGKILNEPSSSDGVRFIPTAFLIK</sequence>
<gene>
    <name evidence="2" type="ORF">C1I91_00035</name>
</gene>
<dbReference type="OrthoDB" id="9809781at2"/>
<dbReference type="AlphaFoldDB" id="A0A3R5QXT2"/>
<protein>
    <submittedName>
        <fullName evidence="2">Exopolysaccharide biosynthesis protein</fullName>
    </submittedName>
</protein>
<evidence type="ECO:0000313" key="3">
    <source>
        <dbReference type="Proteomes" id="UP000286268"/>
    </source>
</evidence>
<name>A0A3R5QXT2_9CLOT</name>
<feature type="domain" description="Phosphodiester glycosidase" evidence="1">
    <location>
        <begin position="128"/>
        <end position="305"/>
    </location>
</feature>
<dbReference type="EMBL" id="CP025746">
    <property type="protein sequence ID" value="QAA35176.1"/>
    <property type="molecule type" value="Genomic_DNA"/>
</dbReference>
<dbReference type="PANTHER" id="PTHR40446:SF2">
    <property type="entry name" value="N-ACETYLGLUCOSAMINE-1-PHOSPHODIESTER ALPHA-N-ACETYLGLUCOSAMINIDASE"/>
    <property type="match status" value="1"/>
</dbReference>
<evidence type="ECO:0000259" key="1">
    <source>
        <dbReference type="Pfam" id="PF09992"/>
    </source>
</evidence>
<evidence type="ECO:0000313" key="2">
    <source>
        <dbReference type="EMBL" id="QAA35176.1"/>
    </source>
</evidence>
<dbReference type="PANTHER" id="PTHR40446">
    <property type="entry name" value="N-ACETYLGLUCOSAMINE-1-PHOSPHODIESTER ALPHA-N-ACETYLGLUCOSAMINIDASE"/>
    <property type="match status" value="1"/>
</dbReference>
<dbReference type="Pfam" id="PF09992">
    <property type="entry name" value="NAGPA"/>
    <property type="match status" value="1"/>
</dbReference>
<accession>A0A3R5QXT2</accession>
<dbReference type="KEGG" id="cmah:C1I91_00035"/>
<proteinExistence type="predicted"/>